<dbReference type="GO" id="GO:0016301">
    <property type="term" value="F:kinase activity"/>
    <property type="evidence" value="ECO:0007669"/>
    <property type="project" value="UniProtKB-KW"/>
</dbReference>
<evidence type="ECO:0000256" key="1">
    <source>
        <dbReference type="ARBA" id="ARBA00000085"/>
    </source>
</evidence>
<keyword evidence="7" id="KW-0067">ATP-binding</keyword>
<keyword evidence="9" id="KW-0472">Membrane</keyword>
<dbReference type="Proteomes" id="UP001589607">
    <property type="component" value="Unassembled WGS sequence"/>
</dbReference>
<dbReference type="PROSITE" id="PS50109">
    <property type="entry name" value="HIS_KIN"/>
    <property type="match status" value="1"/>
</dbReference>
<keyword evidence="12" id="KW-1185">Reference proteome</keyword>
<proteinExistence type="predicted"/>
<organism evidence="11 12">
    <name type="scientific">Flavobacterium jumunjinense</name>
    <dbReference type="NCBI Taxonomy" id="998845"/>
    <lineage>
        <taxon>Bacteria</taxon>
        <taxon>Pseudomonadati</taxon>
        <taxon>Bacteroidota</taxon>
        <taxon>Flavobacteriia</taxon>
        <taxon>Flavobacteriales</taxon>
        <taxon>Flavobacteriaceae</taxon>
        <taxon>Flavobacterium</taxon>
    </lineage>
</organism>
<dbReference type="InterPro" id="IPR003661">
    <property type="entry name" value="HisK_dim/P_dom"/>
</dbReference>
<dbReference type="EMBL" id="JBHMEY010000014">
    <property type="protein sequence ID" value="MFB9096177.1"/>
    <property type="molecule type" value="Genomic_DNA"/>
</dbReference>
<evidence type="ECO:0000313" key="11">
    <source>
        <dbReference type="EMBL" id="MFB9096177.1"/>
    </source>
</evidence>
<dbReference type="InterPro" id="IPR036097">
    <property type="entry name" value="HisK_dim/P_sf"/>
</dbReference>
<gene>
    <name evidence="11" type="ORF">ACFFVF_06595</name>
</gene>
<feature type="domain" description="Histidine kinase" evidence="10">
    <location>
        <begin position="231"/>
        <end position="443"/>
    </location>
</feature>
<evidence type="ECO:0000256" key="9">
    <source>
        <dbReference type="SAM" id="Phobius"/>
    </source>
</evidence>
<keyword evidence="4" id="KW-0808">Transferase</keyword>
<protein>
    <recommendedName>
        <fullName evidence="2">histidine kinase</fullName>
        <ecNumber evidence="2">2.7.13.3</ecNumber>
    </recommendedName>
</protein>
<dbReference type="InterPro" id="IPR005467">
    <property type="entry name" value="His_kinase_dom"/>
</dbReference>
<reference evidence="11 12" key="1">
    <citation type="submission" date="2024-09" db="EMBL/GenBank/DDBJ databases">
        <authorList>
            <person name="Sun Q."/>
            <person name="Mori K."/>
        </authorList>
    </citation>
    <scope>NUCLEOTIDE SEQUENCE [LARGE SCALE GENOMIC DNA]</scope>
    <source>
        <strain evidence="11 12">CECT 7955</strain>
    </source>
</reference>
<sequence>MIASFKIYNQLFLRLLLILVVFGVVFFLLQKELIYTAIFIGLLIICLVIELYIYLKNAFQFYDKTIQAILQNDFSADFSKHKSHVNYKSLFKLYDTLKNKQNEHVSKDIIYRSILNNIETGILILQKEKNDWNIFLMNDYFSSHFEVPKVSKWHYLKNQFPSLCTLIEEQNFSEIKTSLQIRVNQQDTQTFVMQSSRTKTYNQEYYIVLLDSIQKVVEKKEKEAWINLMKVISHELLNSLTPIRSLSQNLKELVEQESFTNEDLEDMKQSVQTMLNRSNHLQQFVESYRKLAMLPTPQKEKIELTEIVNNGLEIMRPLFKKEKIEVQNTIDFKHWFSVDKLQIEQVLINLLTNSIYALADKTNKKIILAAETKNKRLFLSITDTGNGVDPEIEDKIFLPFFTTRKEGAGIGLTLSKNIIEAHGGYLSYQNKDDKTTFMICLMD</sequence>
<keyword evidence="9" id="KW-1133">Transmembrane helix</keyword>
<evidence type="ECO:0000256" key="4">
    <source>
        <dbReference type="ARBA" id="ARBA00022679"/>
    </source>
</evidence>
<feature type="transmembrane region" description="Helical" evidence="9">
    <location>
        <begin position="35"/>
        <end position="55"/>
    </location>
</feature>
<evidence type="ECO:0000256" key="2">
    <source>
        <dbReference type="ARBA" id="ARBA00012438"/>
    </source>
</evidence>
<evidence type="ECO:0000313" key="12">
    <source>
        <dbReference type="Proteomes" id="UP001589607"/>
    </source>
</evidence>
<dbReference type="PANTHER" id="PTHR43065:SF46">
    <property type="entry name" value="C4-DICARBOXYLATE TRANSPORT SENSOR PROTEIN DCTB"/>
    <property type="match status" value="1"/>
</dbReference>
<dbReference type="Gene3D" id="1.10.287.130">
    <property type="match status" value="1"/>
</dbReference>
<dbReference type="SUPFAM" id="SSF55874">
    <property type="entry name" value="ATPase domain of HSP90 chaperone/DNA topoisomerase II/histidine kinase"/>
    <property type="match status" value="1"/>
</dbReference>
<dbReference type="Pfam" id="PF02518">
    <property type="entry name" value="HATPase_c"/>
    <property type="match status" value="1"/>
</dbReference>
<dbReference type="SMART" id="SM00388">
    <property type="entry name" value="HisKA"/>
    <property type="match status" value="1"/>
</dbReference>
<keyword evidence="5" id="KW-0547">Nucleotide-binding</keyword>
<accession>A0ABV5GLC4</accession>
<comment type="catalytic activity">
    <reaction evidence="1">
        <text>ATP + protein L-histidine = ADP + protein N-phospho-L-histidine.</text>
        <dbReference type="EC" id="2.7.13.3"/>
    </reaction>
</comment>
<evidence type="ECO:0000256" key="3">
    <source>
        <dbReference type="ARBA" id="ARBA00022553"/>
    </source>
</evidence>
<dbReference type="Pfam" id="PF00512">
    <property type="entry name" value="HisKA"/>
    <property type="match status" value="1"/>
</dbReference>
<evidence type="ECO:0000259" key="10">
    <source>
        <dbReference type="PROSITE" id="PS50109"/>
    </source>
</evidence>
<dbReference type="SMART" id="SM00387">
    <property type="entry name" value="HATPase_c"/>
    <property type="match status" value="1"/>
</dbReference>
<keyword evidence="8" id="KW-0902">Two-component regulatory system</keyword>
<evidence type="ECO:0000256" key="8">
    <source>
        <dbReference type="ARBA" id="ARBA00023012"/>
    </source>
</evidence>
<keyword evidence="3" id="KW-0597">Phosphoprotein</keyword>
<dbReference type="InterPro" id="IPR003594">
    <property type="entry name" value="HATPase_dom"/>
</dbReference>
<evidence type="ECO:0000256" key="7">
    <source>
        <dbReference type="ARBA" id="ARBA00022840"/>
    </source>
</evidence>
<dbReference type="RefSeq" id="WP_236458331.1">
    <property type="nucleotide sequence ID" value="NZ_CBCSGE010000009.1"/>
</dbReference>
<dbReference type="PRINTS" id="PR00344">
    <property type="entry name" value="BCTRLSENSOR"/>
</dbReference>
<dbReference type="PANTHER" id="PTHR43065">
    <property type="entry name" value="SENSOR HISTIDINE KINASE"/>
    <property type="match status" value="1"/>
</dbReference>
<feature type="transmembrane region" description="Helical" evidence="9">
    <location>
        <begin position="12"/>
        <end position="29"/>
    </location>
</feature>
<dbReference type="InterPro" id="IPR036890">
    <property type="entry name" value="HATPase_C_sf"/>
</dbReference>
<comment type="caution">
    <text evidence="11">The sequence shown here is derived from an EMBL/GenBank/DDBJ whole genome shotgun (WGS) entry which is preliminary data.</text>
</comment>
<evidence type="ECO:0000256" key="6">
    <source>
        <dbReference type="ARBA" id="ARBA00022777"/>
    </source>
</evidence>
<keyword evidence="6 11" id="KW-0418">Kinase</keyword>
<evidence type="ECO:0000256" key="5">
    <source>
        <dbReference type="ARBA" id="ARBA00022741"/>
    </source>
</evidence>
<dbReference type="SUPFAM" id="SSF47384">
    <property type="entry name" value="Homodimeric domain of signal transducing histidine kinase"/>
    <property type="match status" value="1"/>
</dbReference>
<dbReference type="Gene3D" id="3.30.565.10">
    <property type="entry name" value="Histidine kinase-like ATPase, C-terminal domain"/>
    <property type="match status" value="1"/>
</dbReference>
<dbReference type="EC" id="2.7.13.3" evidence="2"/>
<keyword evidence="9" id="KW-0812">Transmembrane</keyword>
<dbReference type="InterPro" id="IPR004358">
    <property type="entry name" value="Sig_transdc_His_kin-like_C"/>
</dbReference>
<name>A0ABV5GLC4_9FLAO</name>